<sequence>MRGQTRDGELTLTHDDFLRARENVAPHVYHTPLLTSRSLSEETGFDVRLKAELFQKGGAYKVRGPMNKIALMSEEERSRGVICSSAGNHSQGVALAASQYGVQAVVVMAENATPSKIAATKGYGAKVVLHGTIWDEANEKALELVEREGLTYIHPFDDPDLIAGQGTVGLEILEDFPSVELVVVPIGGGGLISGVSMALKSSRPDIKVVGVESSGAPAMKESVEAGHCVTLDTVDCVIDGLRVKKVGEHTRSVVSRFVDEIVILPDADIFDAVLWLMTRTKLVAEGAAAASVGALLHGLIDSPPGTKVVSILSGGNLDVEKLRGLPWN</sequence>
<gene>
    <name evidence="6" type="ORF">METZ01_LOCUS308050</name>
</gene>
<name>A0A382N297_9ZZZZ</name>
<dbReference type="GO" id="GO:0009097">
    <property type="term" value="P:isoleucine biosynthetic process"/>
    <property type="evidence" value="ECO:0007669"/>
    <property type="project" value="TreeGrafter"/>
</dbReference>
<dbReference type="GO" id="GO:0006567">
    <property type="term" value="P:L-threonine catabolic process"/>
    <property type="evidence" value="ECO:0007669"/>
    <property type="project" value="TreeGrafter"/>
</dbReference>
<dbReference type="InterPro" id="IPR001926">
    <property type="entry name" value="TrpB-like_PALP"/>
</dbReference>
<dbReference type="SUPFAM" id="SSF53686">
    <property type="entry name" value="Tryptophan synthase beta subunit-like PLP-dependent enzymes"/>
    <property type="match status" value="1"/>
</dbReference>
<evidence type="ECO:0000256" key="3">
    <source>
        <dbReference type="ARBA" id="ARBA00022898"/>
    </source>
</evidence>
<evidence type="ECO:0000259" key="5">
    <source>
        <dbReference type="Pfam" id="PF00291"/>
    </source>
</evidence>
<dbReference type="FunFam" id="3.40.50.1100:FF:000007">
    <property type="entry name" value="L-threonine dehydratase catabolic TdcB"/>
    <property type="match status" value="1"/>
</dbReference>
<comment type="cofactor">
    <cofactor evidence="1">
        <name>pyridoxal 5'-phosphate</name>
        <dbReference type="ChEBI" id="CHEBI:597326"/>
    </cofactor>
</comment>
<accession>A0A382N297</accession>
<dbReference type="EMBL" id="UINC01097469">
    <property type="protein sequence ID" value="SVC55196.1"/>
    <property type="molecule type" value="Genomic_DNA"/>
</dbReference>
<protein>
    <recommendedName>
        <fullName evidence="5">Tryptophan synthase beta chain-like PALP domain-containing protein</fullName>
    </recommendedName>
</protein>
<dbReference type="Pfam" id="PF00291">
    <property type="entry name" value="PALP"/>
    <property type="match status" value="1"/>
</dbReference>
<dbReference type="InterPro" id="IPR036052">
    <property type="entry name" value="TrpB-like_PALP_sf"/>
</dbReference>
<dbReference type="GO" id="GO:0003941">
    <property type="term" value="F:L-serine ammonia-lyase activity"/>
    <property type="evidence" value="ECO:0007669"/>
    <property type="project" value="TreeGrafter"/>
</dbReference>
<organism evidence="6">
    <name type="scientific">marine metagenome</name>
    <dbReference type="NCBI Taxonomy" id="408172"/>
    <lineage>
        <taxon>unclassified sequences</taxon>
        <taxon>metagenomes</taxon>
        <taxon>ecological metagenomes</taxon>
    </lineage>
</organism>
<keyword evidence="3" id="KW-0663">Pyridoxal phosphate</keyword>
<dbReference type="PANTHER" id="PTHR48078:SF6">
    <property type="entry name" value="L-THREONINE DEHYDRATASE CATABOLIC TDCB"/>
    <property type="match status" value="1"/>
</dbReference>
<evidence type="ECO:0000313" key="6">
    <source>
        <dbReference type="EMBL" id="SVC55196.1"/>
    </source>
</evidence>
<keyword evidence="4" id="KW-0456">Lyase</keyword>
<proteinExistence type="inferred from homology"/>
<reference evidence="6" key="1">
    <citation type="submission" date="2018-05" db="EMBL/GenBank/DDBJ databases">
        <authorList>
            <person name="Lanie J.A."/>
            <person name="Ng W.-L."/>
            <person name="Kazmierczak K.M."/>
            <person name="Andrzejewski T.M."/>
            <person name="Davidsen T.M."/>
            <person name="Wayne K.J."/>
            <person name="Tettelin H."/>
            <person name="Glass J.I."/>
            <person name="Rusch D."/>
            <person name="Podicherti R."/>
            <person name="Tsui H.-C.T."/>
            <person name="Winkler M.E."/>
        </authorList>
    </citation>
    <scope>NUCLEOTIDE SEQUENCE</scope>
</reference>
<evidence type="ECO:0000256" key="2">
    <source>
        <dbReference type="ARBA" id="ARBA00010869"/>
    </source>
</evidence>
<dbReference type="FunFam" id="3.40.50.1100:FF:000005">
    <property type="entry name" value="Threonine dehydratase catabolic"/>
    <property type="match status" value="1"/>
</dbReference>
<evidence type="ECO:0000256" key="4">
    <source>
        <dbReference type="ARBA" id="ARBA00023239"/>
    </source>
</evidence>
<dbReference type="PANTHER" id="PTHR48078">
    <property type="entry name" value="THREONINE DEHYDRATASE, MITOCHONDRIAL-RELATED"/>
    <property type="match status" value="1"/>
</dbReference>
<evidence type="ECO:0000256" key="1">
    <source>
        <dbReference type="ARBA" id="ARBA00001933"/>
    </source>
</evidence>
<dbReference type="CDD" id="cd01562">
    <property type="entry name" value="Thr-dehyd"/>
    <property type="match status" value="1"/>
</dbReference>
<dbReference type="GO" id="GO:0006565">
    <property type="term" value="P:L-serine catabolic process"/>
    <property type="evidence" value="ECO:0007669"/>
    <property type="project" value="TreeGrafter"/>
</dbReference>
<dbReference type="AlphaFoldDB" id="A0A382N297"/>
<dbReference type="Gene3D" id="3.40.50.1100">
    <property type="match status" value="2"/>
</dbReference>
<dbReference type="InterPro" id="IPR050147">
    <property type="entry name" value="Ser/Thr_Dehydratase"/>
</dbReference>
<comment type="similarity">
    <text evidence="2">Belongs to the serine/threonine dehydratase family.</text>
</comment>
<feature type="domain" description="Tryptophan synthase beta chain-like PALP" evidence="5">
    <location>
        <begin position="25"/>
        <end position="314"/>
    </location>
</feature>
<dbReference type="GO" id="GO:0004794">
    <property type="term" value="F:threonine deaminase activity"/>
    <property type="evidence" value="ECO:0007669"/>
    <property type="project" value="TreeGrafter"/>
</dbReference>